<evidence type="ECO:0000256" key="8">
    <source>
        <dbReference type="HAMAP-Rule" id="MF_00316"/>
    </source>
</evidence>
<accession>A0A1S2LJB7</accession>
<dbReference type="InterPro" id="IPR029044">
    <property type="entry name" value="Nucleotide-diphossugar_trans"/>
</dbReference>
<evidence type="ECO:0000256" key="3">
    <source>
        <dbReference type="ARBA" id="ARBA00022723"/>
    </source>
</evidence>
<comment type="caution">
    <text evidence="10">The sequence shown here is derived from an EMBL/GenBank/DDBJ whole genome shotgun (WGS) entry which is preliminary data.</text>
</comment>
<protein>
    <recommendedName>
        <fullName evidence="8">Probable molybdenum cofactor guanylyltransferase</fullName>
        <shortName evidence="8">MoCo guanylyltransferase</shortName>
        <ecNumber evidence="8">2.7.7.77</ecNumber>
    </recommendedName>
    <alternativeName>
        <fullName evidence="8">GTP:molybdopterin guanylyltransferase</fullName>
    </alternativeName>
    <alternativeName>
        <fullName evidence="8">Mo-MPT guanylyltransferase</fullName>
    </alternativeName>
    <alternativeName>
        <fullName evidence="8">Molybdopterin guanylyltransferase</fullName>
    </alternativeName>
    <alternativeName>
        <fullName evidence="8">Molybdopterin-guanine dinucleotide synthase</fullName>
        <shortName evidence="8">MGD synthase</shortName>
    </alternativeName>
</protein>
<dbReference type="GO" id="GO:0006777">
    <property type="term" value="P:Mo-molybdopterin cofactor biosynthetic process"/>
    <property type="evidence" value="ECO:0007669"/>
    <property type="project" value="UniProtKB-KW"/>
</dbReference>
<evidence type="ECO:0000313" key="11">
    <source>
        <dbReference type="Proteomes" id="UP000179524"/>
    </source>
</evidence>
<keyword evidence="6 8" id="KW-0342">GTP-binding</keyword>
<evidence type="ECO:0000256" key="2">
    <source>
        <dbReference type="ARBA" id="ARBA00022679"/>
    </source>
</evidence>
<dbReference type="HAMAP" id="MF_00316">
    <property type="entry name" value="MobA"/>
    <property type="match status" value="1"/>
</dbReference>
<keyword evidence="4 8" id="KW-0547">Nucleotide-binding</keyword>
<comment type="similarity">
    <text evidence="8">Belongs to the MobA family.</text>
</comment>
<evidence type="ECO:0000256" key="6">
    <source>
        <dbReference type="ARBA" id="ARBA00023134"/>
    </source>
</evidence>
<dbReference type="InterPro" id="IPR013482">
    <property type="entry name" value="Molybde_CF_guanTrfase"/>
</dbReference>
<feature type="binding site" evidence="8">
    <location>
        <position position="94"/>
    </location>
    <ligand>
        <name>Mg(2+)</name>
        <dbReference type="ChEBI" id="CHEBI:18420"/>
    </ligand>
</feature>
<evidence type="ECO:0000256" key="1">
    <source>
        <dbReference type="ARBA" id="ARBA00022490"/>
    </source>
</evidence>
<comment type="cofactor">
    <cofactor evidence="8">
        <name>Mg(2+)</name>
        <dbReference type="ChEBI" id="CHEBI:18420"/>
    </cofactor>
</comment>
<evidence type="ECO:0000259" key="9">
    <source>
        <dbReference type="Pfam" id="PF12804"/>
    </source>
</evidence>
<keyword evidence="1 8" id="KW-0963">Cytoplasm</keyword>
<proteinExistence type="inferred from homology"/>
<keyword evidence="2 8" id="KW-0808">Transferase</keyword>
<dbReference type="Gene3D" id="3.90.550.10">
    <property type="entry name" value="Spore Coat Polysaccharide Biosynthesis Protein SpsA, Chain A"/>
    <property type="match status" value="1"/>
</dbReference>
<keyword evidence="10" id="KW-0548">Nucleotidyltransferase</keyword>
<dbReference type="SUPFAM" id="SSF53448">
    <property type="entry name" value="Nucleotide-diphospho-sugar transferases"/>
    <property type="match status" value="1"/>
</dbReference>
<feature type="binding site" evidence="8">
    <location>
        <position position="94"/>
    </location>
    <ligand>
        <name>GTP</name>
        <dbReference type="ChEBI" id="CHEBI:37565"/>
    </ligand>
</feature>
<evidence type="ECO:0000256" key="7">
    <source>
        <dbReference type="ARBA" id="ARBA00023150"/>
    </source>
</evidence>
<dbReference type="GO" id="GO:0061603">
    <property type="term" value="F:molybdenum cofactor guanylyltransferase activity"/>
    <property type="evidence" value="ECO:0007669"/>
    <property type="project" value="UniProtKB-EC"/>
</dbReference>
<dbReference type="GO" id="GO:0046872">
    <property type="term" value="F:metal ion binding"/>
    <property type="evidence" value="ECO:0007669"/>
    <property type="project" value="UniProtKB-KW"/>
</dbReference>
<feature type="binding site" evidence="8">
    <location>
        <position position="65"/>
    </location>
    <ligand>
        <name>GTP</name>
        <dbReference type="ChEBI" id="CHEBI:37565"/>
    </ligand>
</feature>
<keyword evidence="7 8" id="KW-0501">Molybdenum cofactor biosynthesis</keyword>
<feature type="binding site" evidence="8">
    <location>
        <begin position="8"/>
        <end position="10"/>
    </location>
    <ligand>
        <name>GTP</name>
        <dbReference type="ChEBI" id="CHEBI:37565"/>
    </ligand>
</feature>
<evidence type="ECO:0000256" key="5">
    <source>
        <dbReference type="ARBA" id="ARBA00022842"/>
    </source>
</evidence>
<dbReference type="GO" id="GO:0005737">
    <property type="term" value="C:cytoplasm"/>
    <property type="evidence" value="ECO:0007669"/>
    <property type="project" value="UniProtKB-SubCell"/>
</dbReference>
<name>A0A1S2LJB7_9BACI</name>
<feature type="binding site" evidence="8">
    <location>
        <position position="20"/>
    </location>
    <ligand>
        <name>GTP</name>
        <dbReference type="ChEBI" id="CHEBI:37565"/>
    </ligand>
</feature>
<dbReference type="AlphaFoldDB" id="A0A1S2LJB7"/>
<reference evidence="10 11" key="1">
    <citation type="submission" date="2016-10" db="EMBL/GenBank/DDBJ databases">
        <title>Draft genome sequences of four alkaliphilic bacteria belonging to the Anaerobacillus genus.</title>
        <authorList>
            <person name="Bassil N.M."/>
            <person name="Lloyd J.R."/>
        </authorList>
    </citation>
    <scope>NUCLEOTIDE SEQUENCE [LARGE SCALE GENOMIC DNA]</scope>
    <source>
        <strain evidence="10 11">DSM 18345</strain>
    </source>
</reference>
<feature type="domain" description="MobA-like NTP transferase" evidence="9">
    <location>
        <begin position="5"/>
        <end position="155"/>
    </location>
</feature>
<comment type="caution">
    <text evidence="8">Lacks conserved residue(s) required for the propagation of feature annotation.</text>
</comment>
<evidence type="ECO:0000256" key="4">
    <source>
        <dbReference type="ARBA" id="ARBA00022741"/>
    </source>
</evidence>
<comment type="catalytic activity">
    <reaction evidence="8">
        <text>Mo-molybdopterin + GTP + H(+) = Mo-molybdopterin guanine dinucleotide + diphosphate</text>
        <dbReference type="Rhea" id="RHEA:34243"/>
        <dbReference type="ChEBI" id="CHEBI:15378"/>
        <dbReference type="ChEBI" id="CHEBI:33019"/>
        <dbReference type="ChEBI" id="CHEBI:37565"/>
        <dbReference type="ChEBI" id="CHEBI:71302"/>
        <dbReference type="ChEBI" id="CHEBI:71310"/>
        <dbReference type="EC" id="2.7.7.77"/>
    </reaction>
</comment>
<dbReference type="Proteomes" id="UP000179524">
    <property type="component" value="Unassembled WGS sequence"/>
</dbReference>
<dbReference type="Pfam" id="PF12804">
    <property type="entry name" value="NTP_transf_3"/>
    <property type="match status" value="1"/>
</dbReference>
<evidence type="ECO:0000313" key="10">
    <source>
        <dbReference type="EMBL" id="OIJ12501.1"/>
    </source>
</evidence>
<comment type="function">
    <text evidence="8">Transfers a GMP moiety from GTP to Mo-molybdopterin (Mo-MPT) cofactor (Moco or molybdenum cofactor) to form Mo-molybdopterin guanine dinucleotide (Mo-MGD) cofactor.</text>
</comment>
<dbReference type="EMBL" id="MLQR01000031">
    <property type="protein sequence ID" value="OIJ12501.1"/>
    <property type="molecule type" value="Genomic_DNA"/>
</dbReference>
<sequence length="197" mass="22189">MKAGAVILAGGKSSRMGKNKALLQINGITTIERTKNSLREVFDDILLVANDDERYRFLNVPITKDKVIDKGPLAGIHAGLLTANHDTNLFVACDMPFISSKLAKLLVELSDGFDAVVPVIDGEQHPLFAVYKKSIIRVIENCFETKQLRIKSLLNKVNVKYVTEDQLKNKEIDKLEQVFYNMNHPFEYEKAKIIAKQ</sequence>
<dbReference type="PANTHER" id="PTHR19136">
    <property type="entry name" value="MOLYBDENUM COFACTOR GUANYLYLTRANSFERASE"/>
    <property type="match status" value="1"/>
</dbReference>
<comment type="subcellular location">
    <subcellularLocation>
        <location evidence="8">Cytoplasm</location>
    </subcellularLocation>
</comment>
<dbReference type="OrthoDB" id="9788394at2"/>
<keyword evidence="3 8" id="KW-0479">Metal-binding</keyword>
<dbReference type="InterPro" id="IPR025877">
    <property type="entry name" value="MobA-like_NTP_Trfase"/>
</dbReference>
<keyword evidence="11" id="KW-1185">Reference proteome</keyword>
<dbReference type="CDD" id="cd02503">
    <property type="entry name" value="MobA"/>
    <property type="match status" value="1"/>
</dbReference>
<dbReference type="PANTHER" id="PTHR19136:SF81">
    <property type="entry name" value="MOLYBDENUM COFACTOR GUANYLYLTRANSFERASE"/>
    <property type="match status" value="1"/>
</dbReference>
<gene>
    <name evidence="8" type="primary">mobA</name>
    <name evidence="10" type="ORF">BKP37_13805</name>
</gene>
<dbReference type="EC" id="2.7.7.77" evidence="8"/>
<keyword evidence="5 8" id="KW-0460">Magnesium</keyword>
<comment type="domain">
    <text evidence="8">The N-terminal domain determines nucleotide recognition and specific binding, while the C-terminal domain determines the specific binding to the target protein.</text>
</comment>
<organism evidence="10 11">
    <name type="scientific">Anaerobacillus alkalilacustris</name>
    <dbReference type="NCBI Taxonomy" id="393763"/>
    <lineage>
        <taxon>Bacteria</taxon>
        <taxon>Bacillati</taxon>
        <taxon>Bacillota</taxon>
        <taxon>Bacilli</taxon>
        <taxon>Bacillales</taxon>
        <taxon>Bacillaceae</taxon>
        <taxon>Anaerobacillus</taxon>
    </lineage>
</organism>
<dbReference type="GO" id="GO:0005525">
    <property type="term" value="F:GTP binding"/>
    <property type="evidence" value="ECO:0007669"/>
    <property type="project" value="UniProtKB-UniRule"/>
</dbReference>